<evidence type="ECO:0000313" key="3">
    <source>
        <dbReference type="EMBL" id="BBM35849.1"/>
    </source>
</evidence>
<evidence type="ECO:0000256" key="1">
    <source>
        <dbReference type="ARBA" id="ARBA00007637"/>
    </source>
</evidence>
<evidence type="ECO:0000259" key="2">
    <source>
        <dbReference type="Pfam" id="PF01370"/>
    </source>
</evidence>
<organism evidence="3 4">
    <name type="scientific">Pseudoleptotrichia goodfellowii</name>
    <dbReference type="NCBI Taxonomy" id="157692"/>
    <lineage>
        <taxon>Bacteria</taxon>
        <taxon>Fusobacteriati</taxon>
        <taxon>Fusobacteriota</taxon>
        <taxon>Fusobacteriia</taxon>
        <taxon>Fusobacteriales</taxon>
        <taxon>Leptotrichiaceae</taxon>
        <taxon>Pseudoleptotrichia</taxon>
    </lineage>
</organism>
<sequence length="320" mass="35932">MKKVLITGATGQIGTELTIRLRKDLGIENVIATDIKTGEIADEGIFEILDVKDYDKFLKLAKNNKVDTIIHLASILSATAEKNPLGAWRLNMDGLVNALETAKECHAQLFAPSSIAAFGDDTPKDHTPQDTLMHPNTIYGVTKVSGELLCDYYYTKFGVDTRSVRFPGLISHKTLPGGGTTDYAVHIYYDALTKGEYTSFIDKGTYMDMMYMDDAIDAIINILNADPSQLKHRNSFNITATSFEPEQLAATIKKYIPEFKLKYDVDPVRQKIADSWPNSLDDTCAREEWHFSPKYDLNRMTETMLKELSKKLDVKVNLNL</sequence>
<evidence type="ECO:0000313" key="4">
    <source>
        <dbReference type="Proteomes" id="UP000321606"/>
    </source>
</evidence>
<accession>A0A510J976</accession>
<dbReference type="PANTHER" id="PTHR42687:SF1">
    <property type="entry name" value="L-THREONINE 3-DEHYDROGENASE, MITOCHONDRIAL"/>
    <property type="match status" value="1"/>
</dbReference>
<dbReference type="RefSeq" id="WP_006807131.1">
    <property type="nucleotide sequence ID" value="NZ_AP019822.1"/>
</dbReference>
<dbReference type="InterPro" id="IPR001509">
    <property type="entry name" value="Epimerase_deHydtase"/>
</dbReference>
<dbReference type="Pfam" id="PF01370">
    <property type="entry name" value="Epimerase"/>
    <property type="match status" value="1"/>
</dbReference>
<dbReference type="AlphaFoldDB" id="A0A510J976"/>
<protein>
    <submittedName>
        <fullName evidence="3">NAD-dependent nucleoside-diphosphate-sugar epimerase</fullName>
    </submittedName>
</protein>
<dbReference type="STRING" id="714315.GCA_000516535_00773"/>
<dbReference type="EMBL" id="AP019822">
    <property type="protein sequence ID" value="BBM35849.1"/>
    <property type="molecule type" value="Genomic_DNA"/>
</dbReference>
<dbReference type="SUPFAM" id="SSF51735">
    <property type="entry name" value="NAD(P)-binding Rossmann-fold domains"/>
    <property type="match status" value="1"/>
</dbReference>
<dbReference type="PANTHER" id="PTHR42687">
    <property type="entry name" value="L-THREONINE 3-DEHYDROGENASE"/>
    <property type="match status" value="1"/>
</dbReference>
<dbReference type="FunFam" id="3.40.50.720:FF:000077">
    <property type="entry name" value="L-threonine 3-dehydrogenase, mitochondrial"/>
    <property type="match status" value="1"/>
</dbReference>
<reference evidence="3 4" key="1">
    <citation type="submission" date="2019-07" db="EMBL/GenBank/DDBJ databases">
        <title>Complete Genome Sequence of Leptotrichia goodfellowii Strain JCM 16774.</title>
        <authorList>
            <person name="Watanabe S."/>
            <person name="Cui L."/>
        </authorList>
    </citation>
    <scope>NUCLEOTIDE SEQUENCE [LARGE SCALE GENOMIC DNA]</scope>
    <source>
        <strain evidence="3 4">JCM16774</strain>
    </source>
</reference>
<feature type="domain" description="NAD-dependent epimerase/dehydratase" evidence="2">
    <location>
        <begin position="4"/>
        <end position="238"/>
    </location>
</feature>
<dbReference type="Proteomes" id="UP000321606">
    <property type="component" value="Chromosome"/>
</dbReference>
<dbReference type="Gene3D" id="3.40.50.720">
    <property type="entry name" value="NAD(P)-binding Rossmann-like Domain"/>
    <property type="match status" value="1"/>
</dbReference>
<dbReference type="GO" id="GO:0006567">
    <property type="term" value="P:L-threonine catabolic process"/>
    <property type="evidence" value="ECO:0007669"/>
    <property type="project" value="TreeGrafter"/>
</dbReference>
<dbReference type="KEGG" id="lgo:JCM16774_0779"/>
<proteinExistence type="inferred from homology"/>
<dbReference type="OrthoDB" id="9779041at2"/>
<gene>
    <name evidence="3" type="primary">wcaG</name>
    <name evidence="3" type="ORF">JCM16774_0779</name>
</gene>
<dbReference type="GO" id="GO:0008743">
    <property type="term" value="F:L-threonine 3-dehydrogenase activity"/>
    <property type="evidence" value="ECO:0007669"/>
    <property type="project" value="TreeGrafter"/>
</dbReference>
<dbReference type="InterPro" id="IPR051225">
    <property type="entry name" value="NAD(P)_epim/dehydratase"/>
</dbReference>
<comment type="similarity">
    <text evidence="1">Belongs to the NAD(P)-dependent epimerase/dehydratase family.</text>
</comment>
<dbReference type="InterPro" id="IPR036291">
    <property type="entry name" value="NAD(P)-bd_dom_sf"/>
</dbReference>
<name>A0A510J976_9FUSO</name>